<comment type="caution">
    <text evidence="2">The sequence shown here is derived from an EMBL/GenBank/DDBJ whole genome shotgun (WGS) entry which is preliminary data.</text>
</comment>
<feature type="region of interest" description="Disordered" evidence="1">
    <location>
        <begin position="1"/>
        <end position="27"/>
    </location>
</feature>
<feature type="compositionally biased region" description="Basic residues" evidence="1">
    <location>
        <begin position="1"/>
        <end position="11"/>
    </location>
</feature>
<keyword evidence="3" id="KW-1185">Reference proteome</keyword>
<evidence type="ECO:0000313" key="2">
    <source>
        <dbReference type="EMBL" id="KAF6208677.1"/>
    </source>
</evidence>
<gene>
    <name evidence="2" type="ORF">GE061_017135</name>
</gene>
<evidence type="ECO:0000256" key="1">
    <source>
        <dbReference type="SAM" id="MobiDB-lite"/>
    </source>
</evidence>
<organism evidence="2 3">
    <name type="scientific">Apolygus lucorum</name>
    <name type="common">Small green plant bug</name>
    <name type="synonym">Lygocoris lucorum</name>
    <dbReference type="NCBI Taxonomy" id="248454"/>
    <lineage>
        <taxon>Eukaryota</taxon>
        <taxon>Metazoa</taxon>
        <taxon>Ecdysozoa</taxon>
        <taxon>Arthropoda</taxon>
        <taxon>Hexapoda</taxon>
        <taxon>Insecta</taxon>
        <taxon>Pterygota</taxon>
        <taxon>Neoptera</taxon>
        <taxon>Paraneoptera</taxon>
        <taxon>Hemiptera</taxon>
        <taxon>Heteroptera</taxon>
        <taxon>Panheteroptera</taxon>
        <taxon>Cimicomorpha</taxon>
        <taxon>Miridae</taxon>
        <taxon>Mirini</taxon>
        <taxon>Apolygus</taxon>
    </lineage>
</organism>
<dbReference type="Proteomes" id="UP000466442">
    <property type="component" value="Unassembled WGS sequence"/>
</dbReference>
<sequence>MVPKIKGKKKKQDSPVETDDDQDGIDDRAMTTNFSAHAAELATVEDVVLRTRKDVEGLDILIRRAVQNQANLEH</sequence>
<name>A0A8S9XI74_APOLU</name>
<evidence type="ECO:0000313" key="3">
    <source>
        <dbReference type="Proteomes" id="UP000466442"/>
    </source>
</evidence>
<reference evidence="2" key="1">
    <citation type="journal article" date="2021" name="Mol. Ecol. Resour.">
        <title>Apolygus lucorum genome provides insights into omnivorousness and mesophyll feeding.</title>
        <authorList>
            <person name="Liu Y."/>
            <person name="Liu H."/>
            <person name="Wang H."/>
            <person name="Huang T."/>
            <person name="Liu B."/>
            <person name="Yang B."/>
            <person name="Yin L."/>
            <person name="Li B."/>
            <person name="Zhang Y."/>
            <person name="Zhang S."/>
            <person name="Jiang F."/>
            <person name="Zhang X."/>
            <person name="Ren Y."/>
            <person name="Wang B."/>
            <person name="Wang S."/>
            <person name="Lu Y."/>
            <person name="Wu K."/>
            <person name="Fan W."/>
            <person name="Wang G."/>
        </authorList>
    </citation>
    <scope>NUCLEOTIDE SEQUENCE</scope>
    <source>
        <strain evidence="2">12Hb</strain>
    </source>
</reference>
<accession>A0A8S9XI74</accession>
<dbReference type="AlphaFoldDB" id="A0A8S9XI74"/>
<protein>
    <submittedName>
        <fullName evidence="2">Uncharacterized protein</fullName>
    </submittedName>
</protein>
<proteinExistence type="predicted"/>
<dbReference type="EMBL" id="WIXP02000007">
    <property type="protein sequence ID" value="KAF6208677.1"/>
    <property type="molecule type" value="Genomic_DNA"/>
</dbReference>